<dbReference type="EMBL" id="MRCG01000011">
    <property type="protein sequence ID" value="OKH46926.1"/>
    <property type="molecule type" value="Genomic_DNA"/>
</dbReference>
<dbReference type="STRING" id="549789.NIES30_15640"/>
<dbReference type="Gene3D" id="2.30.30.40">
    <property type="entry name" value="SH3 Domains"/>
    <property type="match status" value="1"/>
</dbReference>
<keyword evidence="4" id="KW-1185">Reference proteome</keyword>
<gene>
    <name evidence="3" type="ORF">NIES30_15640</name>
</gene>
<comment type="caution">
    <text evidence="3">The sequence shown here is derived from an EMBL/GenBank/DDBJ whole genome shotgun (WGS) entry which is preliminary data.</text>
</comment>
<organism evidence="3 4">
    <name type="scientific">Phormidium tenue NIES-30</name>
    <dbReference type="NCBI Taxonomy" id="549789"/>
    <lineage>
        <taxon>Bacteria</taxon>
        <taxon>Bacillati</taxon>
        <taxon>Cyanobacteriota</taxon>
        <taxon>Cyanophyceae</taxon>
        <taxon>Oscillatoriophycideae</taxon>
        <taxon>Oscillatoriales</taxon>
        <taxon>Oscillatoriaceae</taxon>
        <taxon>Phormidium</taxon>
    </lineage>
</organism>
<dbReference type="Pfam" id="PF08239">
    <property type="entry name" value="SH3_3"/>
    <property type="match status" value="1"/>
</dbReference>
<dbReference type="OrthoDB" id="5815858at2"/>
<feature type="region of interest" description="Disordered" evidence="1">
    <location>
        <begin position="72"/>
        <end position="91"/>
    </location>
</feature>
<evidence type="ECO:0000256" key="1">
    <source>
        <dbReference type="SAM" id="MobiDB-lite"/>
    </source>
</evidence>
<feature type="domain" description="SH3b" evidence="2">
    <location>
        <begin position="76"/>
        <end position="133"/>
    </location>
</feature>
<proteinExistence type="predicted"/>
<reference evidence="3 4" key="1">
    <citation type="submission" date="2016-11" db="EMBL/GenBank/DDBJ databases">
        <title>Draft Genome Sequences of Nine Cyanobacterial Strains from Diverse Habitats.</title>
        <authorList>
            <person name="Zhu T."/>
            <person name="Hou S."/>
            <person name="Lu X."/>
            <person name="Hess W.R."/>
        </authorList>
    </citation>
    <scope>NUCLEOTIDE SEQUENCE [LARGE SCALE GENOMIC DNA]</scope>
    <source>
        <strain evidence="3 4">NIES-30</strain>
    </source>
</reference>
<dbReference type="Proteomes" id="UP000185557">
    <property type="component" value="Unassembled WGS sequence"/>
</dbReference>
<dbReference type="InterPro" id="IPR003646">
    <property type="entry name" value="SH3-like_bac-type"/>
</dbReference>
<sequence>MGLGSGNAKLGLGLLLLVLLGGCNRGAEVSDAASGGVESTPTAATEAAALAEDGGYRSTPIDPIRTAQLVTQGEGSQVNLRSQPTTQSDSRGYGLGGDVVTLLRLAEGEGGLSWYYVKFAQSEAEGWVRGDFIDTSAQVAAPSPSSEEITTGPCGDNRPEAFFETKSFNIHLCQTPQGLSYIGTNKTNNKTLTTTDVRDSQGTYIAIDGNQQYHVSDQALAVYQVNGGSYDQLEGEDVIRHERFLY</sequence>
<dbReference type="AlphaFoldDB" id="A0A1U7J3Q5"/>
<evidence type="ECO:0000259" key="2">
    <source>
        <dbReference type="Pfam" id="PF08239"/>
    </source>
</evidence>
<name>A0A1U7J3Q5_9CYAN</name>
<evidence type="ECO:0000313" key="3">
    <source>
        <dbReference type="EMBL" id="OKH46926.1"/>
    </source>
</evidence>
<protein>
    <recommendedName>
        <fullName evidence="2">SH3b domain-containing protein</fullName>
    </recommendedName>
</protein>
<accession>A0A1U7J3Q5</accession>
<feature type="compositionally biased region" description="Polar residues" evidence="1">
    <location>
        <begin position="72"/>
        <end position="90"/>
    </location>
</feature>
<evidence type="ECO:0000313" key="4">
    <source>
        <dbReference type="Proteomes" id="UP000185557"/>
    </source>
</evidence>
<dbReference type="RefSeq" id="WP_073609351.1">
    <property type="nucleotide sequence ID" value="NZ_MRCG01000011.1"/>
</dbReference>